<organism evidence="3 4">
    <name type="scientific">Xylanibacter ruminicola</name>
    <name type="common">Prevotella ruminicola</name>
    <dbReference type="NCBI Taxonomy" id="839"/>
    <lineage>
        <taxon>Bacteria</taxon>
        <taxon>Pseudomonadati</taxon>
        <taxon>Bacteroidota</taxon>
        <taxon>Bacteroidia</taxon>
        <taxon>Bacteroidales</taxon>
        <taxon>Prevotellaceae</taxon>
        <taxon>Xylanibacter</taxon>
    </lineage>
</organism>
<evidence type="ECO:0000313" key="3">
    <source>
        <dbReference type="EMBL" id="MBE6270790.1"/>
    </source>
</evidence>
<dbReference type="Pfam" id="PF01531">
    <property type="entry name" value="Glyco_transf_11"/>
    <property type="match status" value="1"/>
</dbReference>
<dbReference type="GO" id="GO:0008107">
    <property type="term" value="F:galactoside 2-alpha-L-fucosyltransferase activity"/>
    <property type="evidence" value="ECO:0007669"/>
    <property type="project" value="InterPro"/>
</dbReference>
<evidence type="ECO:0000256" key="1">
    <source>
        <dbReference type="ARBA" id="ARBA00022676"/>
    </source>
</evidence>
<dbReference type="PANTHER" id="PTHR11927">
    <property type="entry name" value="GALACTOSIDE 2-L-FUCOSYLTRANSFERASE"/>
    <property type="match status" value="1"/>
</dbReference>
<keyword evidence="2" id="KW-0808">Transferase</keyword>
<evidence type="ECO:0000256" key="2">
    <source>
        <dbReference type="ARBA" id="ARBA00022679"/>
    </source>
</evidence>
<dbReference type="GO" id="GO:0005975">
    <property type="term" value="P:carbohydrate metabolic process"/>
    <property type="evidence" value="ECO:0007669"/>
    <property type="project" value="InterPro"/>
</dbReference>
<reference evidence="3" key="1">
    <citation type="submission" date="2019-04" db="EMBL/GenBank/DDBJ databases">
        <title>Evolution of Biomass-Degrading Anaerobic Consortia Revealed by Metagenomics.</title>
        <authorList>
            <person name="Peng X."/>
        </authorList>
    </citation>
    <scope>NUCLEOTIDE SEQUENCE</scope>
    <source>
        <strain evidence="3">SIG140</strain>
    </source>
</reference>
<dbReference type="Gene3D" id="3.40.50.11350">
    <property type="match status" value="1"/>
</dbReference>
<dbReference type="Proteomes" id="UP000806522">
    <property type="component" value="Unassembled WGS sequence"/>
</dbReference>
<proteinExistence type="predicted"/>
<sequence length="277" mass="33290">MKKVIITGGLGNQMFQYAFVLALRTKGINVKLDISYYDYWNKYNWKMHNGYELEKVFGIKENCINKQGLHMKWLRILDHYDPLGIIKKDNLRYNKQFSDSLSLYYYGYWQNEKYFANIKEDVHKTFTFQGIDNKNQNLALLLQTCNSVSLHIRRGDYSQFGMTILNRDYYEKAIKYIENKIDDPYYFIFSDDINEAELLASQMNIKHYKIIDHNKGEDSYKDMFLMSKCRHNIIANSTFSWWGAWLNTYQERIIIAPKICDQKIFFFNPQPEQWILF</sequence>
<name>A0A9D5P042_XYLRU</name>
<accession>A0A9D5P042</accession>
<dbReference type="GO" id="GO:0016020">
    <property type="term" value="C:membrane"/>
    <property type="evidence" value="ECO:0007669"/>
    <property type="project" value="InterPro"/>
</dbReference>
<dbReference type="InterPro" id="IPR002516">
    <property type="entry name" value="Glyco_trans_11"/>
</dbReference>
<dbReference type="CDD" id="cd11301">
    <property type="entry name" value="Fut1_Fut2_like"/>
    <property type="match status" value="1"/>
</dbReference>
<comment type="caution">
    <text evidence="3">The sequence shown here is derived from an EMBL/GenBank/DDBJ whole genome shotgun (WGS) entry which is preliminary data.</text>
</comment>
<dbReference type="AlphaFoldDB" id="A0A9D5P042"/>
<dbReference type="PANTHER" id="PTHR11927:SF9">
    <property type="entry name" value="L-FUCOSYLTRANSFERASE"/>
    <property type="match status" value="1"/>
</dbReference>
<gene>
    <name evidence="3" type="ORF">E7101_07550</name>
</gene>
<dbReference type="EMBL" id="SUYC01000007">
    <property type="protein sequence ID" value="MBE6270790.1"/>
    <property type="molecule type" value="Genomic_DNA"/>
</dbReference>
<evidence type="ECO:0000313" key="4">
    <source>
        <dbReference type="Proteomes" id="UP000806522"/>
    </source>
</evidence>
<protein>
    <submittedName>
        <fullName evidence="3">Alpha-1,2-fucosyltransferase</fullName>
    </submittedName>
</protein>
<keyword evidence="1" id="KW-0328">Glycosyltransferase</keyword>